<dbReference type="Proteomes" id="UP001148737">
    <property type="component" value="Unassembled WGS sequence"/>
</dbReference>
<keyword evidence="2" id="KW-1185">Reference proteome</keyword>
<evidence type="ECO:0000313" key="1">
    <source>
        <dbReference type="EMBL" id="KAJ3494128.1"/>
    </source>
</evidence>
<reference evidence="1" key="1">
    <citation type="submission" date="2022-07" db="EMBL/GenBank/DDBJ databases">
        <title>Genome Sequence of Lecanicillium saksenae.</title>
        <authorList>
            <person name="Buettner E."/>
        </authorList>
    </citation>
    <scope>NUCLEOTIDE SEQUENCE</scope>
    <source>
        <strain evidence="1">VT-O1</strain>
    </source>
</reference>
<proteinExistence type="predicted"/>
<gene>
    <name evidence="1" type="ORF">NLG97_g4277</name>
</gene>
<name>A0ACC1QXG3_9HYPO</name>
<protein>
    <submittedName>
        <fullName evidence="1">Uncharacterized protein</fullName>
    </submittedName>
</protein>
<evidence type="ECO:0000313" key="2">
    <source>
        <dbReference type="Proteomes" id="UP001148737"/>
    </source>
</evidence>
<comment type="caution">
    <text evidence="1">The sequence shown here is derived from an EMBL/GenBank/DDBJ whole genome shotgun (WGS) entry which is preliminary data.</text>
</comment>
<accession>A0ACC1QXG3</accession>
<sequence>MGGSVGGTSDVVEFGGSVSGDETASGVNGEFALLSGEGCVSPAGDAGFDGPRRWKRKCDSIFCVLKDLSRATLLVRCGAGYR</sequence>
<organism evidence="1 2">
    <name type="scientific">Lecanicillium saksenae</name>
    <dbReference type="NCBI Taxonomy" id="468837"/>
    <lineage>
        <taxon>Eukaryota</taxon>
        <taxon>Fungi</taxon>
        <taxon>Dikarya</taxon>
        <taxon>Ascomycota</taxon>
        <taxon>Pezizomycotina</taxon>
        <taxon>Sordariomycetes</taxon>
        <taxon>Hypocreomycetidae</taxon>
        <taxon>Hypocreales</taxon>
        <taxon>Cordycipitaceae</taxon>
        <taxon>Lecanicillium</taxon>
    </lineage>
</organism>
<dbReference type="EMBL" id="JANAKD010000411">
    <property type="protein sequence ID" value="KAJ3494128.1"/>
    <property type="molecule type" value="Genomic_DNA"/>
</dbReference>